<dbReference type="OrthoDB" id="10543378at2759"/>
<keyword evidence="3" id="KW-1185">Reference proteome</keyword>
<organism evidence="2 3">
    <name type="scientific">Cyanidiococcus yangmingshanensis</name>
    <dbReference type="NCBI Taxonomy" id="2690220"/>
    <lineage>
        <taxon>Eukaryota</taxon>
        <taxon>Rhodophyta</taxon>
        <taxon>Bangiophyceae</taxon>
        <taxon>Cyanidiales</taxon>
        <taxon>Cyanidiaceae</taxon>
        <taxon>Cyanidiococcus</taxon>
    </lineage>
</organism>
<name>A0A7J7IGC5_9RHOD</name>
<comment type="caution">
    <text evidence="2">The sequence shown here is derived from an EMBL/GenBank/DDBJ whole genome shotgun (WGS) entry which is preliminary data.</text>
</comment>
<dbReference type="EMBL" id="VWRR01000011">
    <property type="protein sequence ID" value="KAF6002123.1"/>
    <property type="molecule type" value="Genomic_DNA"/>
</dbReference>
<accession>A0A7J7IGC5</accession>
<reference evidence="2 3" key="1">
    <citation type="journal article" date="2020" name="J. Phycol.">
        <title>Comparative genome analysis reveals Cyanidiococcus gen. nov., a new extremophilic red algal genus sister to Cyanidioschyzon (Cyanidioschyzonaceae, Rhodophyta).</title>
        <authorList>
            <person name="Liu S.-L."/>
            <person name="Chiang Y.-R."/>
            <person name="Yoon H.S."/>
            <person name="Fu H.-Y."/>
        </authorList>
    </citation>
    <scope>NUCLEOTIDE SEQUENCE [LARGE SCALE GENOMIC DNA]</scope>
    <source>
        <strain evidence="2 3">THAL066</strain>
    </source>
</reference>
<feature type="region of interest" description="Disordered" evidence="1">
    <location>
        <begin position="188"/>
        <end position="215"/>
    </location>
</feature>
<sequence>MSGRDDPWIRRPGAALDSVSGSPAVERAWRHVCTPLSDESRWCGAICRDATLTGIFVTRSIGHLLVSSAAAAAAAMTTATPEPNMSETQHETSSLPENGVRMKAKEVIQRIDEEVSRFPRIEPAYTTVKRRVQLVVDDPRVRATYESEVKPRVEAAATRLEGLELLTLRVLVALLYQLETVLDGLRRRLGEPTHPSGAAAKTEGNKDTDGDLQPVTAADSLSTAVRKLRARARRIRIQLVGLLSVSVASARRVGDQAGTFLADERTSLYEYAKRLITRLLGMLKDLADYGLNALGKEDKPLVAAAAQTSGTR</sequence>
<protein>
    <submittedName>
        <fullName evidence="2">Uncharacterized protein</fullName>
    </submittedName>
</protein>
<dbReference type="AlphaFoldDB" id="A0A7J7IGC5"/>
<gene>
    <name evidence="2" type="ORF">F1559_000847</name>
</gene>
<proteinExistence type="predicted"/>
<evidence type="ECO:0000313" key="2">
    <source>
        <dbReference type="EMBL" id="KAF6002123.1"/>
    </source>
</evidence>
<evidence type="ECO:0000256" key="1">
    <source>
        <dbReference type="SAM" id="MobiDB-lite"/>
    </source>
</evidence>
<evidence type="ECO:0000313" key="3">
    <source>
        <dbReference type="Proteomes" id="UP000530660"/>
    </source>
</evidence>
<dbReference type="Proteomes" id="UP000530660">
    <property type="component" value="Unassembled WGS sequence"/>
</dbReference>